<accession>A0A6J4V4A1</accession>
<dbReference type="Pfam" id="PF00717">
    <property type="entry name" value="Peptidase_S24"/>
    <property type="match status" value="1"/>
</dbReference>
<gene>
    <name evidence="2" type="ORF">AVDCRST_MAG86-1267</name>
</gene>
<dbReference type="CDD" id="cd00093">
    <property type="entry name" value="HTH_XRE"/>
    <property type="match status" value="1"/>
</dbReference>
<organism evidence="2">
    <name type="scientific">uncultured Truepera sp</name>
    <dbReference type="NCBI Taxonomy" id="543023"/>
    <lineage>
        <taxon>Bacteria</taxon>
        <taxon>Thermotogati</taxon>
        <taxon>Deinococcota</taxon>
        <taxon>Deinococci</taxon>
        <taxon>Trueperales</taxon>
        <taxon>Trueperaceae</taxon>
        <taxon>Truepera</taxon>
        <taxon>environmental samples</taxon>
    </lineage>
</organism>
<evidence type="ECO:0000259" key="1">
    <source>
        <dbReference type="Pfam" id="PF00717"/>
    </source>
</evidence>
<name>A0A6J4V4A1_9DEIN</name>
<evidence type="ECO:0000313" key="2">
    <source>
        <dbReference type="EMBL" id="CAA9568103.1"/>
    </source>
</evidence>
<reference evidence="2" key="1">
    <citation type="submission" date="2020-02" db="EMBL/GenBank/DDBJ databases">
        <authorList>
            <person name="Meier V. D."/>
        </authorList>
    </citation>
    <scope>NUCLEOTIDE SEQUENCE</scope>
    <source>
        <strain evidence="2">AVDCRST_MAG86</strain>
    </source>
</reference>
<dbReference type="InterPro" id="IPR001387">
    <property type="entry name" value="Cro/C1-type_HTH"/>
</dbReference>
<dbReference type="Gene3D" id="2.10.109.10">
    <property type="entry name" value="Umud Fragment, subunit A"/>
    <property type="match status" value="1"/>
</dbReference>
<dbReference type="CDD" id="cd06462">
    <property type="entry name" value="Peptidase_S24_S26"/>
    <property type="match status" value="1"/>
</dbReference>
<proteinExistence type="predicted"/>
<sequence length="255" mass="28517">MAQEKLGLLLGGRREALRGGPEEFSGQAVADALGFSQAYISNFEHGKLERTVRRWKSDRVWALLKAYRLGDDEARALAEQYGLEIPHRYLQTAILPDPILRFSVHPEYEYFPVFHGAAAGAGDPEPTDPDPTDMEVVAIPKTHLRGRAKEDVRVALINGDCMISKGVRGLPKSIAHGDQVAYDTSSLMPQHNDIVVCFDHQEDKLIVKLFKEQEPDSDFIVLYPANANHPPVVRPKDDPQLSLRGVVFWRGGNIW</sequence>
<dbReference type="EMBL" id="CADCWP010000093">
    <property type="protein sequence ID" value="CAA9568103.1"/>
    <property type="molecule type" value="Genomic_DNA"/>
</dbReference>
<dbReference type="AlphaFoldDB" id="A0A6J4V4A1"/>
<dbReference type="InterPro" id="IPR036286">
    <property type="entry name" value="LexA/Signal_pep-like_sf"/>
</dbReference>
<protein>
    <recommendedName>
        <fullName evidence="1">Peptidase S24/S26A/S26B/S26C domain-containing protein</fullName>
    </recommendedName>
</protein>
<feature type="domain" description="Peptidase S24/S26A/S26B/S26C" evidence="1">
    <location>
        <begin position="118"/>
        <end position="247"/>
    </location>
</feature>
<dbReference type="SUPFAM" id="SSF51306">
    <property type="entry name" value="LexA/Signal peptidase"/>
    <property type="match status" value="1"/>
</dbReference>
<dbReference type="InterPro" id="IPR015927">
    <property type="entry name" value="Peptidase_S24_S26A/B/C"/>
</dbReference>